<proteinExistence type="predicted"/>
<evidence type="ECO:0000259" key="3">
    <source>
        <dbReference type="Pfam" id="PF13590"/>
    </source>
</evidence>
<feature type="region of interest" description="Disordered" evidence="1">
    <location>
        <begin position="208"/>
        <end position="241"/>
    </location>
</feature>
<sequence length="241" mass="25796">MTIPRWFPSLCLCFVAAFALGGCASTRVVDSDVRSFSTLSALPAPPTYRLERLPSQTAYAQSFSSIEALAQQSLARVGLQRDDANAKLVLQIGAQGSYTLPAYWPYYGDPFYGRFGWGFGYGGRGGWGLGMGTGWMMDRPPTLHRREVSLVLRDAATQRVVYETSALYEDVWTDDPAIFGILFDAALTGFPQPPAGMRKVRTTIGPVEQRGSGAAPATVAPANAPATATPVPPATPGTVVK</sequence>
<comment type="caution">
    <text evidence="4">The sequence shown here is derived from an EMBL/GenBank/DDBJ whole genome shotgun (WGS) entry which is preliminary data.</text>
</comment>
<dbReference type="EMBL" id="JAVIZX010000001">
    <property type="protein sequence ID" value="MDR6212919.1"/>
    <property type="molecule type" value="Genomic_DNA"/>
</dbReference>
<feature type="chain" id="PRO_5047297129" description="DUF4136 domain-containing protein" evidence="2">
    <location>
        <begin position="20"/>
        <end position="241"/>
    </location>
</feature>
<protein>
    <recommendedName>
        <fullName evidence="3">DUF4136 domain-containing protein</fullName>
    </recommendedName>
</protein>
<feature type="compositionally biased region" description="Low complexity" evidence="1">
    <location>
        <begin position="214"/>
        <end position="229"/>
    </location>
</feature>
<dbReference type="RefSeq" id="WP_309825997.1">
    <property type="nucleotide sequence ID" value="NZ_JAVIZX010000001.1"/>
</dbReference>
<keyword evidence="5" id="KW-1185">Reference proteome</keyword>
<dbReference type="InterPro" id="IPR025411">
    <property type="entry name" value="DUF4136"/>
</dbReference>
<evidence type="ECO:0000256" key="2">
    <source>
        <dbReference type="SAM" id="SignalP"/>
    </source>
</evidence>
<keyword evidence="2" id="KW-0732">Signal</keyword>
<evidence type="ECO:0000313" key="5">
    <source>
        <dbReference type="Proteomes" id="UP001267710"/>
    </source>
</evidence>
<evidence type="ECO:0000256" key="1">
    <source>
        <dbReference type="SAM" id="MobiDB-lite"/>
    </source>
</evidence>
<accession>A0ABU1I9H1</accession>
<organism evidence="4 5">
    <name type="scientific">Paracidovorax wautersii</name>
    <dbReference type="NCBI Taxonomy" id="1177982"/>
    <lineage>
        <taxon>Bacteria</taxon>
        <taxon>Pseudomonadati</taxon>
        <taxon>Pseudomonadota</taxon>
        <taxon>Betaproteobacteria</taxon>
        <taxon>Burkholderiales</taxon>
        <taxon>Comamonadaceae</taxon>
        <taxon>Paracidovorax</taxon>
    </lineage>
</organism>
<gene>
    <name evidence="4" type="ORF">QE399_000608</name>
</gene>
<name>A0ABU1I9H1_9BURK</name>
<evidence type="ECO:0000313" key="4">
    <source>
        <dbReference type="EMBL" id="MDR6212919.1"/>
    </source>
</evidence>
<dbReference type="Proteomes" id="UP001267710">
    <property type="component" value="Unassembled WGS sequence"/>
</dbReference>
<reference evidence="4 5" key="1">
    <citation type="submission" date="2023-08" db="EMBL/GenBank/DDBJ databases">
        <title>Functional and genomic diversity of the sorghum phyllosphere microbiome.</title>
        <authorList>
            <person name="Shade A."/>
        </authorList>
    </citation>
    <scope>NUCLEOTIDE SEQUENCE [LARGE SCALE GENOMIC DNA]</scope>
    <source>
        <strain evidence="4 5">SORGH_AS_0335</strain>
    </source>
</reference>
<dbReference type="Pfam" id="PF13590">
    <property type="entry name" value="DUF4136"/>
    <property type="match status" value="1"/>
</dbReference>
<feature type="domain" description="DUF4136" evidence="3">
    <location>
        <begin position="46"/>
        <end position="191"/>
    </location>
</feature>
<feature type="signal peptide" evidence="2">
    <location>
        <begin position="1"/>
        <end position="19"/>
    </location>
</feature>
<dbReference type="PROSITE" id="PS51257">
    <property type="entry name" value="PROKAR_LIPOPROTEIN"/>
    <property type="match status" value="1"/>
</dbReference>